<keyword evidence="8" id="KW-1185">Reference proteome</keyword>
<evidence type="ECO:0000256" key="4">
    <source>
        <dbReference type="ARBA" id="ARBA00031552"/>
    </source>
</evidence>
<dbReference type="AlphaFoldDB" id="A0A8J2T1R9"/>
<dbReference type="Pfam" id="PF01497">
    <property type="entry name" value="Peripla_BP_2"/>
    <property type="match status" value="1"/>
</dbReference>
<dbReference type="InterPro" id="IPR040807">
    <property type="entry name" value="DUF5522"/>
</dbReference>
<sequence>MRSSHARALMRALRRASSTPRIMSLLPSATEIVGGLGLEGHLVGVSHECDVAPTADRLRAVLEAGCERVTTSDIDPHALPQGEIDRRVKAALKEGGDGALYGVDAAAVARAAPTVLLTQTLCGVCAPATSAVEAVLTAADVAPVVANLEPTTIDDVAESFKTVARACGVPARGEDLVAEFYDHLDRVRRAAEAASSSRPRVLLLEWLDPPFDGGHWVPEQIEAAGCVPARNAAGGRSTGMSWDEVAAADADVVVVACCGFDLRRNVSDAVAHAPALSKLRAARDGRVFAVDGNRYFARPAQSLAAGAALVARCAHGPLELAAEDLPEEGIGWCRVDVAAATGAGRAAASGDAAVAADAGLAASGVAAAVTGSGGAGGDGDLAAAGVAAAPGGEGWAAAHAAAVAAGKETYEDPATGYSVFTSLAHESRGKCCGSGCRHCCFDHVNVRRDRAKKISRPAWLLAPPPDVASAAVLFWSGGKDSFLALRKLLADESDPEIILLTTFDASERRVAHQDVDIASIVRQAEHLGLPLLGVPLDRASGEAYADSIRAGLDAIRRHVAIERLCFGDLHLEHIRGWREEALSNLGADLHFPLWHADYEELSADLRASGVPCDVSATTVDTVAVGERFGEFETPHGLDAFGERGEFHTLARVWEVPRRAALGV</sequence>
<dbReference type="PROSITE" id="PS50983">
    <property type="entry name" value="FE_B12_PBP"/>
    <property type="match status" value="1"/>
</dbReference>
<name>A0A8J2T1R9_9STRA</name>
<evidence type="ECO:0000256" key="2">
    <source>
        <dbReference type="ARBA" id="ARBA00018426"/>
    </source>
</evidence>
<dbReference type="EMBL" id="CAKKNE010000006">
    <property type="protein sequence ID" value="CAH0379479.1"/>
    <property type="molecule type" value="Genomic_DNA"/>
</dbReference>
<dbReference type="InterPro" id="IPR002491">
    <property type="entry name" value="ABC_transptr_periplasmic_BD"/>
</dbReference>
<evidence type="ECO:0000313" key="7">
    <source>
        <dbReference type="EMBL" id="CAH0379479.1"/>
    </source>
</evidence>
<protein>
    <recommendedName>
        <fullName evidence="2">Diphthine--ammonia ligase</fullName>
        <ecNumber evidence="1">6.3.1.14</ecNumber>
    </recommendedName>
    <alternativeName>
        <fullName evidence="3">Diphthamide synthase</fullName>
    </alternativeName>
    <alternativeName>
        <fullName evidence="4">Diphthamide synthetase</fullName>
    </alternativeName>
</protein>
<dbReference type="SUPFAM" id="SSF52402">
    <property type="entry name" value="Adenine nucleotide alpha hydrolases-like"/>
    <property type="match status" value="1"/>
</dbReference>
<dbReference type="Pfam" id="PF01902">
    <property type="entry name" value="Diphthami_syn_2"/>
    <property type="match status" value="1"/>
</dbReference>
<dbReference type="OrthoDB" id="274765at2759"/>
<dbReference type="InterPro" id="IPR014729">
    <property type="entry name" value="Rossmann-like_a/b/a_fold"/>
</dbReference>
<dbReference type="Gene3D" id="3.40.50.1980">
    <property type="entry name" value="Nitrogenase molybdenum iron protein domain"/>
    <property type="match status" value="2"/>
</dbReference>
<evidence type="ECO:0000259" key="6">
    <source>
        <dbReference type="PROSITE" id="PS50983"/>
    </source>
</evidence>
<organism evidence="7 8">
    <name type="scientific">Pelagomonas calceolata</name>
    <dbReference type="NCBI Taxonomy" id="35677"/>
    <lineage>
        <taxon>Eukaryota</taxon>
        <taxon>Sar</taxon>
        <taxon>Stramenopiles</taxon>
        <taxon>Ochrophyta</taxon>
        <taxon>Pelagophyceae</taxon>
        <taxon>Pelagomonadales</taxon>
        <taxon>Pelagomonadaceae</taxon>
        <taxon>Pelagomonas</taxon>
    </lineage>
</organism>
<reference evidence="7" key="1">
    <citation type="submission" date="2021-11" db="EMBL/GenBank/DDBJ databases">
        <authorList>
            <consortium name="Genoscope - CEA"/>
            <person name="William W."/>
        </authorList>
    </citation>
    <scope>NUCLEOTIDE SEQUENCE</scope>
</reference>
<proteinExistence type="predicted"/>
<comment type="catalytic activity">
    <reaction evidence="5">
        <text>diphthine-[translation elongation factor 2] + NH4(+) + ATP = diphthamide-[translation elongation factor 2] + AMP + diphosphate + H(+)</text>
        <dbReference type="Rhea" id="RHEA:19753"/>
        <dbReference type="Rhea" id="RHEA-COMP:10172"/>
        <dbReference type="Rhea" id="RHEA-COMP:10174"/>
        <dbReference type="ChEBI" id="CHEBI:15378"/>
        <dbReference type="ChEBI" id="CHEBI:16692"/>
        <dbReference type="ChEBI" id="CHEBI:28938"/>
        <dbReference type="ChEBI" id="CHEBI:30616"/>
        <dbReference type="ChEBI" id="CHEBI:33019"/>
        <dbReference type="ChEBI" id="CHEBI:82696"/>
        <dbReference type="ChEBI" id="CHEBI:456215"/>
        <dbReference type="EC" id="6.3.1.14"/>
    </reaction>
</comment>
<dbReference type="Gene3D" id="3.40.50.620">
    <property type="entry name" value="HUPs"/>
    <property type="match status" value="1"/>
</dbReference>
<gene>
    <name evidence="7" type="ORF">PECAL_6P11040</name>
</gene>
<evidence type="ECO:0000256" key="5">
    <source>
        <dbReference type="ARBA" id="ARBA00048108"/>
    </source>
</evidence>
<dbReference type="Proteomes" id="UP000789595">
    <property type="component" value="Unassembled WGS sequence"/>
</dbReference>
<feature type="domain" description="Fe/B12 periplasmic-binding" evidence="6">
    <location>
        <begin position="21"/>
        <end position="318"/>
    </location>
</feature>
<dbReference type="SUPFAM" id="SSF53807">
    <property type="entry name" value="Helical backbone' metal receptor"/>
    <property type="match status" value="1"/>
</dbReference>
<dbReference type="PANTHER" id="PTHR42860:SF1">
    <property type="entry name" value="VITAMIN B12-BINDING PROTEIN"/>
    <property type="match status" value="1"/>
</dbReference>
<dbReference type="GO" id="GO:0017178">
    <property type="term" value="F:diphthine-ammonia ligase activity"/>
    <property type="evidence" value="ECO:0007669"/>
    <property type="project" value="UniProtKB-EC"/>
</dbReference>
<dbReference type="EC" id="6.3.1.14" evidence="1"/>
<evidence type="ECO:0000256" key="1">
    <source>
        <dbReference type="ARBA" id="ARBA00012089"/>
    </source>
</evidence>
<dbReference type="InterPro" id="IPR002761">
    <property type="entry name" value="Diphthami_syn_dom"/>
</dbReference>
<evidence type="ECO:0000256" key="3">
    <source>
        <dbReference type="ARBA" id="ARBA00029814"/>
    </source>
</evidence>
<dbReference type="InterPro" id="IPR051030">
    <property type="entry name" value="Vitamin_B12-ABC_binding"/>
</dbReference>
<dbReference type="PANTHER" id="PTHR42860">
    <property type="entry name" value="VITAMIN B12-BINDING PROTEIN"/>
    <property type="match status" value="1"/>
</dbReference>
<dbReference type="Pfam" id="PF17653">
    <property type="entry name" value="DUF5522"/>
    <property type="match status" value="1"/>
</dbReference>
<evidence type="ECO:0000313" key="8">
    <source>
        <dbReference type="Proteomes" id="UP000789595"/>
    </source>
</evidence>
<comment type="caution">
    <text evidence="7">The sequence shown here is derived from an EMBL/GenBank/DDBJ whole genome shotgun (WGS) entry which is preliminary data.</text>
</comment>
<accession>A0A8J2T1R9</accession>